<evidence type="ECO:0000256" key="1">
    <source>
        <dbReference type="SAM" id="MobiDB-lite"/>
    </source>
</evidence>
<dbReference type="AlphaFoldDB" id="A0A1V2I9B7"/>
<dbReference type="Proteomes" id="UP000188929">
    <property type="component" value="Unassembled WGS sequence"/>
</dbReference>
<sequence length="324" mass="33623">MRLNDLLAILRRLRLLTAVCAVVTLVATAGAYAVTPVSYSGSAQVFLLPSAVSAETGKVNNPYLGFGQSLRITAEVLSRLVSTAEATSEAKKHGATAGYLVGIPTDAAGPVLNIVAKGPDRGAVVTTVNYVAAQLGTLLDDEQRKGGAPRSSWFVLNPITESPIVTVDQKARYTRAAGALAVFAVLSLLGIILLDRARSRRRGGAGFAAGADDAASRTAAGTATGAGPRGGSATGPTTAARPDPGRNRGDVDREDSENQGDGAFEAARRASRPADLDYTAEFPRRRPTSGQPDDAVEPPRRVGTMTDADRPGFDRRGSGSGRPR</sequence>
<protein>
    <recommendedName>
        <fullName evidence="5">Polysaccharide chain length determinant N-terminal domain-containing protein</fullName>
    </recommendedName>
</protein>
<keyword evidence="2" id="KW-0812">Transmembrane</keyword>
<accession>A0A1V2I9B7</accession>
<name>A0A1V2I9B7_9ACTN</name>
<comment type="caution">
    <text evidence="3">The sequence shown here is derived from an EMBL/GenBank/DDBJ whole genome shotgun (WGS) entry which is preliminary data.</text>
</comment>
<feature type="compositionally biased region" description="Basic and acidic residues" evidence="1">
    <location>
        <begin position="266"/>
        <end position="275"/>
    </location>
</feature>
<dbReference type="STRING" id="1834516.BL253_18015"/>
<keyword evidence="2" id="KW-1133">Transmembrane helix</keyword>
<keyword evidence="2" id="KW-0472">Membrane</keyword>
<gene>
    <name evidence="3" type="ORF">BL253_18015</name>
</gene>
<feature type="region of interest" description="Disordered" evidence="1">
    <location>
        <begin position="204"/>
        <end position="324"/>
    </location>
</feature>
<keyword evidence="4" id="KW-1185">Reference proteome</keyword>
<feature type="transmembrane region" description="Helical" evidence="2">
    <location>
        <begin position="176"/>
        <end position="194"/>
    </location>
</feature>
<feature type="compositionally biased region" description="Basic and acidic residues" evidence="1">
    <location>
        <begin position="307"/>
        <end position="317"/>
    </location>
</feature>
<dbReference type="EMBL" id="MOMC01000036">
    <property type="protein sequence ID" value="ONH28976.1"/>
    <property type="molecule type" value="Genomic_DNA"/>
</dbReference>
<organism evidence="3 4">
    <name type="scientific">Pseudofrankia asymbiotica</name>
    <dbReference type="NCBI Taxonomy" id="1834516"/>
    <lineage>
        <taxon>Bacteria</taxon>
        <taxon>Bacillati</taxon>
        <taxon>Actinomycetota</taxon>
        <taxon>Actinomycetes</taxon>
        <taxon>Frankiales</taxon>
        <taxon>Frankiaceae</taxon>
        <taxon>Pseudofrankia</taxon>
    </lineage>
</organism>
<evidence type="ECO:0008006" key="5">
    <source>
        <dbReference type="Google" id="ProtNLM"/>
    </source>
</evidence>
<proteinExistence type="predicted"/>
<dbReference type="RefSeq" id="WP_076818336.1">
    <property type="nucleotide sequence ID" value="NZ_MOMC01000036.1"/>
</dbReference>
<evidence type="ECO:0000313" key="3">
    <source>
        <dbReference type="EMBL" id="ONH28976.1"/>
    </source>
</evidence>
<feature type="compositionally biased region" description="Low complexity" evidence="1">
    <location>
        <begin position="208"/>
        <end position="226"/>
    </location>
</feature>
<reference evidence="4" key="1">
    <citation type="submission" date="2016-10" db="EMBL/GenBank/DDBJ databases">
        <title>Frankia sp. NRRL B-16386 Genome sequencing.</title>
        <authorList>
            <person name="Ghodhbane-Gtari F."/>
            <person name="Swanson E."/>
            <person name="Gueddou A."/>
            <person name="Hezbri K."/>
            <person name="Ktari K."/>
            <person name="Nouioui I."/>
            <person name="Morris K."/>
            <person name="Simpson S."/>
            <person name="Abebe-Akele F."/>
            <person name="Thomas K."/>
            <person name="Gtari M."/>
            <person name="Tisa L.S."/>
        </authorList>
    </citation>
    <scope>NUCLEOTIDE SEQUENCE [LARGE SCALE GENOMIC DNA]</scope>
    <source>
        <strain evidence="4">NRRL B-16386</strain>
    </source>
</reference>
<evidence type="ECO:0000256" key="2">
    <source>
        <dbReference type="SAM" id="Phobius"/>
    </source>
</evidence>
<dbReference type="OrthoDB" id="3522370at2"/>
<evidence type="ECO:0000313" key="4">
    <source>
        <dbReference type="Proteomes" id="UP000188929"/>
    </source>
</evidence>